<evidence type="ECO:0000313" key="5">
    <source>
        <dbReference type="Proteomes" id="UP000593932"/>
    </source>
</evidence>
<keyword evidence="2" id="KW-0472">Membrane</keyword>
<dbReference type="PANTHER" id="PTHR43318">
    <property type="entry name" value="UDP-N-ACETYLGLUCOSAMINE 4,6-DEHYDRATASE"/>
    <property type="match status" value="1"/>
</dbReference>
<dbReference type="SUPFAM" id="SSF51735">
    <property type="entry name" value="NAD(P)-binding Rossmann-fold domains"/>
    <property type="match status" value="2"/>
</dbReference>
<organism evidence="4 5">
    <name type="scientific">Novilysobacter avium</name>
    <dbReference type="NCBI Taxonomy" id="2781023"/>
    <lineage>
        <taxon>Bacteria</taxon>
        <taxon>Pseudomonadati</taxon>
        <taxon>Pseudomonadota</taxon>
        <taxon>Gammaproteobacteria</taxon>
        <taxon>Lysobacterales</taxon>
        <taxon>Lysobacteraceae</taxon>
        <taxon>Novilysobacter</taxon>
    </lineage>
</organism>
<gene>
    <name evidence="4" type="ORF">INQ42_06250</name>
</gene>
<name>A0A7S6UMS6_9GAMM</name>
<feature type="transmembrane region" description="Helical" evidence="2">
    <location>
        <begin position="115"/>
        <end position="132"/>
    </location>
</feature>
<proteinExistence type="inferred from homology"/>
<feature type="transmembrane region" description="Helical" evidence="2">
    <location>
        <begin position="12"/>
        <end position="32"/>
    </location>
</feature>
<sequence>MTRWRERWSGAVPRSAVVVHDLAMVWIVWVVLHRVRYGVMVSPPELPLWSTEIAMVLAAQGLVFWQVGLYRGLWRFASVPDLWNIFKACALGLFAIVLGLFLYNRLELVSRTVLLMYPFVLMGMLGAPRLLYRAWKDSHNDQTDAASVRILILGAGHAGDALVRDLRRLGSYQPVGFLDDARRLRGSKVQGIPVLGGVEEVAEIARETAARLLVIAMPSASANEMQRVVAACERSGLPFRMVPRLRDTLEGRSLPGQLKEVAIEDLLGRQQVLPDWKAIRSWLGARAVLVTGAGGSVGSELCRQCARHGARRIAMVEQDEFALITVLASLRRDFPDLEYIPVLGDCGDPAVIRHALEASQPEAVFHAAAYKQVPLLETQLREAVRNNVLATETVARACREADVGTFVLISTDKAVDPGNILGATKRLGEMVCQSLVDPRSTRFVTVRFGNVLDSAGSVVPLFREQIRRGGPVTVTDPEVTRYFMTIPEACQLILQASAIGSQEAIYTLDMGEPVPIRLLAEQMIRLAGKQPGRDVSIVYTGLRAGEKLHETLFHADERYRATAHPKILQAEPRAVVVSEIHQALERLRDAAGRYDLSALDVVLRRTVPEFQPIGSHAVPVAAPTTVVAFPSHASRKN</sequence>
<protein>
    <submittedName>
        <fullName evidence="4">Polysaccharide biosynthesis protein</fullName>
    </submittedName>
</protein>
<dbReference type="PANTHER" id="PTHR43318:SF1">
    <property type="entry name" value="POLYSACCHARIDE BIOSYNTHESIS PROTEIN EPSC-RELATED"/>
    <property type="match status" value="1"/>
</dbReference>
<keyword evidence="5" id="KW-1185">Reference proteome</keyword>
<dbReference type="InterPro" id="IPR051203">
    <property type="entry name" value="Polysaccharide_Synthase-Rel"/>
</dbReference>
<dbReference type="RefSeq" id="WP_194035617.1">
    <property type="nucleotide sequence ID" value="NZ_CP063657.1"/>
</dbReference>
<evidence type="ECO:0000259" key="3">
    <source>
        <dbReference type="Pfam" id="PF02719"/>
    </source>
</evidence>
<dbReference type="Pfam" id="PF02719">
    <property type="entry name" value="Polysacc_synt_2"/>
    <property type="match status" value="1"/>
</dbReference>
<dbReference type="CDD" id="cd05237">
    <property type="entry name" value="UDP_invert_4-6DH_SDR_e"/>
    <property type="match status" value="1"/>
</dbReference>
<evidence type="ECO:0000256" key="1">
    <source>
        <dbReference type="ARBA" id="ARBA00007430"/>
    </source>
</evidence>
<feature type="transmembrane region" description="Helical" evidence="2">
    <location>
        <begin position="82"/>
        <end position="103"/>
    </location>
</feature>
<dbReference type="EMBL" id="CP063657">
    <property type="protein sequence ID" value="QOW23145.1"/>
    <property type="molecule type" value="Genomic_DNA"/>
</dbReference>
<evidence type="ECO:0000313" key="4">
    <source>
        <dbReference type="EMBL" id="QOW23145.1"/>
    </source>
</evidence>
<reference evidence="4 5" key="1">
    <citation type="submission" date="2020-10" db="EMBL/GenBank/DDBJ databases">
        <title>complete genome sequencing of Lysobacter sp. H23M41.</title>
        <authorList>
            <person name="Bae J.-W."/>
            <person name="Lee S.-Y."/>
        </authorList>
    </citation>
    <scope>NUCLEOTIDE SEQUENCE [LARGE SCALE GENOMIC DNA]</scope>
    <source>
        <strain evidence="4 5">H23M41</strain>
    </source>
</reference>
<comment type="similarity">
    <text evidence="1">Belongs to the polysaccharide synthase family.</text>
</comment>
<keyword evidence="2" id="KW-1133">Transmembrane helix</keyword>
<feature type="transmembrane region" description="Helical" evidence="2">
    <location>
        <begin position="52"/>
        <end position="70"/>
    </location>
</feature>
<dbReference type="InterPro" id="IPR036291">
    <property type="entry name" value="NAD(P)-bd_dom_sf"/>
</dbReference>
<dbReference type="Gene3D" id="3.40.50.720">
    <property type="entry name" value="NAD(P)-binding Rossmann-like Domain"/>
    <property type="match status" value="2"/>
</dbReference>
<dbReference type="Pfam" id="PF13727">
    <property type="entry name" value="CoA_binding_3"/>
    <property type="match status" value="1"/>
</dbReference>
<dbReference type="Proteomes" id="UP000593932">
    <property type="component" value="Chromosome"/>
</dbReference>
<evidence type="ECO:0000256" key="2">
    <source>
        <dbReference type="SAM" id="Phobius"/>
    </source>
</evidence>
<accession>A0A7S6UMS6</accession>
<dbReference type="InterPro" id="IPR003869">
    <property type="entry name" value="Polysac_CapD-like"/>
</dbReference>
<keyword evidence="2" id="KW-0812">Transmembrane</keyword>
<feature type="domain" description="Polysaccharide biosynthesis protein CapD-like" evidence="3">
    <location>
        <begin position="288"/>
        <end position="571"/>
    </location>
</feature>